<dbReference type="AlphaFoldDB" id="A0A7X0EFU3"/>
<evidence type="ECO:0000313" key="1">
    <source>
        <dbReference type="EMBL" id="MBB6252854.1"/>
    </source>
</evidence>
<dbReference type="EMBL" id="JACIIZ010000009">
    <property type="protein sequence ID" value="MBB6252854.1"/>
    <property type="molecule type" value="Genomic_DNA"/>
</dbReference>
<accession>A0A7X0EFU3</accession>
<gene>
    <name evidence="1" type="ORF">FHS74_003422</name>
</gene>
<proteinExistence type="predicted"/>
<comment type="caution">
    <text evidence="1">The sequence shown here is derived from an EMBL/GenBank/DDBJ whole genome shotgun (WGS) entry which is preliminary data.</text>
</comment>
<protein>
    <submittedName>
        <fullName evidence="1">Antitoxin component of RelBE/YafQ-DinJ toxin-antitoxin module</fullName>
    </submittedName>
</protein>
<organism evidence="1 2">
    <name type="scientific">Nitrospirillum iridis</name>
    <dbReference type="NCBI Taxonomy" id="765888"/>
    <lineage>
        <taxon>Bacteria</taxon>
        <taxon>Pseudomonadati</taxon>
        <taxon>Pseudomonadota</taxon>
        <taxon>Alphaproteobacteria</taxon>
        <taxon>Rhodospirillales</taxon>
        <taxon>Azospirillaceae</taxon>
        <taxon>Nitrospirillum</taxon>
    </lineage>
</organism>
<sequence>MTMVIDILQVAANPSQVLESLGMTVSDAGIQFLRMVAERGIQDDDMQAASAAFPLPFTWY</sequence>
<reference evidence="1 2" key="1">
    <citation type="submission" date="2020-08" db="EMBL/GenBank/DDBJ databases">
        <title>Genomic Encyclopedia of Type Strains, Phase IV (KMG-IV): sequencing the most valuable type-strain genomes for metagenomic binning, comparative biology and taxonomic classification.</title>
        <authorList>
            <person name="Goeker M."/>
        </authorList>
    </citation>
    <scope>NUCLEOTIDE SEQUENCE [LARGE SCALE GENOMIC DNA]</scope>
    <source>
        <strain evidence="1 2">DSM 22198</strain>
    </source>
</reference>
<keyword evidence="2" id="KW-1185">Reference proteome</keyword>
<dbReference type="RefSeq" id="WP_184802660.1">
    <property type="nucleotide sequence ID" value="NZ_JACIIZ010000009.1"/>
</dbReference>
<dbReference type="Proteomes" id="UP000539175">
    <property type="component" value="Unassembled WGS sequence"/>
</dbReference>
<name>A0A7X0EFU3_9PROT</name>
<evidence type="ECO:0000313" key="2">
    <source>
        <dbReference type="Proteomes" id="UP000539175"/>
    </source>
</evidence>